<keyword evidence="4" id="KW-1133">Transmembrane helix</keyword>
<gene>
    <name evidence="8" type="primary">LOC113074023</name>
</gene>
<evidence type="ECO:0000313" key="7">
    <source>
        <dbReference type="Proteomes" id="UP000515129"/>
    </source>
</evidence>
<protein>
    <submittedName>
        <fullName evidence="8">CMRF35-like molecule 1</fullName>
    </submittedName>
</protein>
<feature type="domain" description="Immunoglobulin V-set" evidence="6">
    <location>
        <begin position="27"/>
        <end position="110"/>
    </location>
</feature>
<feature type="transmembrane region" description="Helical" evidence="4">
    <location>
        <begin position="185"/>
        <end position="205"/>
    </location>
</feature>
<keyword evidence="3 4" id="KW-0472">Membrane</keyword>
<evidence type="ECO:0000256" key="4">
    <source>
        <dbReference type="SAM" id="Phobius"/>
    </source>
</evidence>
<dbReference type="RefSeq" id="XP_026102518.1">
    <property type="nucleotide sequence ID" value="XM_026246733.1"/>
</dbReference>
<feature type="chain" id="PRO_5027895378" evidence="5">
    <location>
        <begin position="22"/>
        <end position="280"/>
    </location>
</feature>
<dbReference type="GeneID" id="113074023"/>
<dbReference type="Pfam" id="PF07686">
    <property type="entry name" value="V-set"/>
    <property type="match status" value="1"/>
</dbReference>
<sequence length="280" mass="31444">MKFLRVLWLWMFLSEFNSSAGEISRRGYSEGNITITCSHSWASTNNKYFCRDPCGKREILVKSHQTSKGRYTLKDFGNGNFAVNITDLLESDSGIYWCGVDRVGPDTFQKVKLIVSKAKTGNREEVTHQVTMETQTSTEMHSTKPRLSVFISSTTKDSTLSLTSTGAEHKNSSSIAHIFPVSEHFIPYAAAGLVIMCAVGLVTVFHCRKRVKSSCNLDRSMYNSHHSEEANAVYQNTPDDRHYITMKMSSDKSNDESQSDPIYQNLQCNTTLGEDVYGNL</sequence>
<dbReference type="GO" id="GO:0004888">
    <property type="term" value="F:transmembrane signaling receptor activity"/>
    <property type="evidence" value="ECO:0007669"/>
    <property type="project" value="TreeGrafter"/>
</dbReference>
<keyword evidence="7" id="KW-1185">Reference proteome</keyword>
<evidence type="ECO:0000256" key="5">
    <source>
        <dbReference type="SAM" id="SignalP"/>
    </source>
</evidence>
<dbReference type="InterPro" id="IPR013783">
    <property type="entry name" value="Ig-like_fold"/>
</dbReference>
<dbReference type="AlphaFoldDB" id="A0A6P6N1W9"/>
<organism evidence="7 8">
    <name type="scientific">Carassius auratus</name>
    <name type="common">Goldfish</name>
    <dbReference type="NCBI Taxonomy" id="7957"/>
    <lineage>
        <taxon>Eukaryota</taxon>
        <taxon>Metazoa</taxon>
        <taxon>Chordata</taxon>
        <taxon>Craniata</taxon>
        <taxon>Vertebrata</taxon>
        <taxon>Euteleostomi</taxon>
        <taxon>Actinopterygii</taxon>
        <taxon>Neopterygii</taxon>
        <taxon>Teleostei</taxon>
        <taxon>Ostariophysi</taxon>
        <taxon>Cypriniformes</taxon>
        <taxon>Cyprinidae</taxon>
        <taxon>Cyprininae</taxon>
        <taxon>Carassius</taxon>
    </lineage>
</organism>
<dbReference type="OrthoDB" id="9805957at2759"/>
<evidence type="ECO:0000313" key="8">
    <source>
        <dbReference type="RefSeq" id="XP_026102518.1"/>
    </source>
</evidence>
<evidence type="ECO:0000256" key="3">
    <source>
        <dbReference type="ARBA" id="ARBA00023136"/>
    </source>
</evidence>
<dbReference type="GO" id="GO:0005886">
    <property type="term" value="C:plasma membrane"/>
    <property type="evidence" value="ECO:0007669"/>
    <property type="project" value="TreeGrafter"/>
</dbReference>
<dbReference type="KEGG" id="caua:113074023"/>
<evidence type="ECO:0000259" key="6">
    <source>
        <dbReference type="Pfam" id="PF07686"/>
    </source>
</evidence>
<dbReference type="Gene3D" id="2.60.40.10">
    <property type="entry name" value="Immunoglobulins"/>
    <property type="match status" value="1"/>
</dbReference>
<accession>A0A6P6N1W9</accession>
<dbReference type="SUPFAM" id="SSF48726">
    <property type="entry name" value="Immunoglobulin"/>
    <property type="match status" value="1"/>
</dbReference>
<dbReference type="InterPro" id="IPR036179">
    <property type="entry name" value="Ig-like_dom_sf"/>
</dbReference>
<dbReference type="InterPro" id="IPR013106">
    <property type="entry name" value="Ig_V-set"/>
</dbReference>
<evidence type="ECO:0000256" key="2">
    <source>
        <dbReference type="ARBA" id="ARBA00022692"/>
    </source>
</evidence>
<dbReference type="PANTHER" id="PTHR11860">
    <property type="entry name" value="POLYMERIC-IMMUNOGLOBULIN RECEPTOR"/>
    <property type="match status" value="1"/>
</dbReference>
<reference evidence="8" key="1">
    <citation type="submission" date="2025-08" db="UniProtKB">
        <authorList>
            <consortium name="RefSeq"/>
        </authorList>
    </citation>
    <scope>IDENTIFICATION</scope>
    <source>
        <strain evidence="8">Wakin</strain>
        <tissue evidence="8">Muscle</tissue>
    </source>
</reference>
<feature type="signal peptide" evidence="5">
    <location>
        <begin position="1"/>
        <end position="21"/>
    </location>
</feature>
<dbReference type="Proteomes" id="UP000515129">
    <property type="component" value="Unplaced"/>
</dbReference>
<keyword evidence="5" id="KW-0732">Signal</keyword>
<keyword evidence="2 4" id="KW-0812">Transmembrane</keyword>
<evidence type="ECO:0000256" key="1">
    <source>
        <dbReference type="ARBA" id="ARBA00004370"/>
    </source>
</evidence>
<dbReference type="PANTHER" id="PTHR11860:SF118">
    <property type="entry name" value="CMRF35-LIKE MOLECULE 3-RELATED"/>
    <property type="match status" value="1"/>
</dbReference>
<comment type="subcellular location">
    <subcellularLocation>
        <location evidence="1">Membrane</location>
    </subcellularLocation>
</comment>
<name>A0A6P6N1W9_CARAU</name>
<proteinExistence type="predicted"/>
<dbReference type="InterPro" id="IPR050671">
    <property type="entry name" value="CD300_family_receptors"/>
</dbReference>